<protein>
    <submittedName>
        <fullName evidence="2">Hypothetical_protein</fullName>
    </submittedName>
</protein>
<evidence type="ECO:0000313" key="3">
    <source>
        <dbReference type="Proteomes" id="UP001642409"/>
    </source>
</evidence>
<evidence type="ECO:0000313" key="1">
    <source>
        <dbReference type="EMBL" id="CAI9947789.1"/>
    </source>
</evidence>
<keyword evidence="3" id="KW-1185">Reference proteome</keyword>
<name>A0AA86PWZ1_9EUKA</name>
<dbReference type="AlphaFoldDB" id="A0AA86PWZ1"/>
<gene>
    <name evidence="1" type="ORF">HINF_LOCUS35434</name>
    <name evidence="2" type="ORF">HINF_LOCUS39791</name>
</gene>
<dbReference type="EMBL" id="CAXDID020000155">
    <property type="protein sequence ID" value="CAL6042855.1"/>
    <property type="molecule type" value="Genomic_DNA"/>
</dbReference>
<accession>A0AA86PWZ1</accession>
<evidence type="ECO:0000313" key="2">
    <source>
        <dbReference type="EMBL" id="CAL6042855.1"/>
    </source>
</evidence>
<reference evidence="1" key="1">
    <citation type="submission" date="2023-06" db="EMBL/GenBank/DDBJ databases">
        <authorList>
            <person name="Kurt Z."/>
        </authorList>
    </citation>
    <scope>NUCLEOTIDE SEQUENCE</scope>
</reference>
<comment type="caution">
    <text evidence="1">The sequence shown here is derived from an EMBL/GenBank/DDBJ whole genome shotgun (WGS) entry which is preliminary data.</text>
</comment>
<reference evidence="2 3" key="2">
    <citation type="submission" date="2024-07" db="EMBL/GenBank/DDBJ databases">
        <authorList>
            <person name="Akdeniz Z."/>
        </authorList>
    </citation>
    <scope>NUCLEOTIDE SEQUENCE [LARGE SCALE GENOMIC DNA]</scope>
</reference>
<proteinExistence type="predicted"/>
<sequence length="133" mass="15039">MQDFSSVFVRKKMPLFLLVLNQPYVRLSFGQNLTGSDAIIFSRIRFDCGAVCSGPRIKSNISSGQTKPTHSLSFTRFMRLPLRMILALEPACIFGSEAKQYDVLNPRAPRRRLHLCQHKTNETSRFATTSASL</sequence>
<dbReference type="EMBL" id="CATOUU010000782">
    <property type="protein sequence ID" value="CAI9947789.1"/>
    <property type="molecule type" value="Genomic_DNA"/>
</dbReference>
<organism evidence="1">
    <name type="scientific">Hexamita inflata</name>
    <dbReference type="NCBI Taxonomy" id="28002"/>
    <lineage>
        <taxon>Eukaryota</taxon>
        <taxon>Metamonada</taxon>
        <taxon>Diplomonadida</taxon>
        <taxon>Hexamitidae</taxon>
        <taxon>Hexamitinae</taxon>
        <taxon>Hexamita</taxon>
    </lineage>
</organism>
<dbReference type="Proteomes" id="UP001642409">
    <property type="component" value="Unassembled WGS sequence"/>
</dbReference>